<proteinExistence type="predicted"/>
<accession>A0A850PBY3</accession>
<comment type="caution">
    <text evidence="2">The sequence shown here is derived from an EMBL/GenBank/DDBJ whole genome shotgun (WGS) entry which is preliminary data.</text>
</comment>
<sequence length="54" mass="6187">PAPLALLRGRHRRRLLLRARRTIAVQPIVRRWLSMVKTGGSTRVDVDIDPVSFL</sequence>
<evidence type="ECO:0000313" key="3">
    <source>
        <dbReference type="Proteomes" id="UP000585665"/>
    </source>
</evidence>
<protein>
    <recommendedName>
        <fullName evidence="1">Primosomal protein N C-terminal domain-containing protein</fullName>
    </recommendedName>
</protein>
<reference evidence="2 3" key="1">
    <citation type="submission" date="2020-06" db="EMBL/GenBank/DDBJ databases">
        <title>Description of novel acetic acid bacteria.</title>
        <authorList>
            <person name="Sombolestani A."/>
        </authorList>
    </citation>
    <scope>NUCLEOTIDE SEQUENCE [LARGE SCALE GENOMIC DNA]</scope>
    <source>
        <strain evidence="2 3">LMG 27010</strain>
    </source>
</reference>
<dbReference type="EMBL" id="JABXXR010000044">
    <property type="protein sequence ID" value="NVN40433.1"/>
    <property type="molecule type" value="Genomic_DNA"/>
</dbReference>
<gene>
    <name evidence="2" type="ORF">HUK82_07635</name>
</gene>
<dbReference type="InterPro" id="IPR041236">
    <property type="entry name" value="PriA_C"/>
</dbReference>
<dbReference type="Pfam" id="PF18074">
    <property type="entry name" value="PriA_C"/>
    <property type="match status" value="1"/>
</dbReference>
<feature type="domain" description="Primosomal protein N C-terminal" evidence="1">
    <location>
        <begin position="1"/>
        <end position="50"/>
    </location>
</feature>
<organism evidence="2 3">
    <name type="scientific">Ameyamaea chiangmaiensis</name>
    <dbReference type="NCBI Taxonomy" id="442969"/>
    <lineage>
        <taxon>Bacteria</taxon>
        <taxon>Pseudomonadati</taxon>
        <taxon>Pseudomonadota</taxon>
        <taxon>Alphaproteobacteria</taxon>
        <taxon>Acetobacterales</taxon>
        <taxon>Acetobacteraceae</taxon>
        <taxon>Ameyamaea</taxon>
    </lineage>
</organism>
<dbReference type="Proteomes" id="UP000585665">
    <property type="component" value="Unassembled WGS sequence"/>
</dbReference>
<dbReference type="AlphaFoldDB" id="A0A850PBY3"/>
<keyword evidence="3" id="KW-1185">Reference proteome</keyword>
<dbReference type="RefSeq" id="WP_176613399.1">
    <property type="nucleotide sequence ID" value="NZ_JABXXR010000044.1"/>
</dbReference>
<evidence type="ECO:0000259" key="1">
    <source>
        <dbReference type="Pfam" id="PF18074"/>
    </source>
</evidence>
<evidence type="ECO:0000313" key="2">
    <source>
        <dbReference type="EMBL" id="NVN40433.1"/>
    </source>
</evidence>
<feature type="non-terminal residue" evidence="2">
    <location>
        <position position="1"/>
    </location>
</feature>
<name>A0A850PBY3_9PROT</name>